<organism evidence="2 3">
    <name type="scientific">Segatella bryantii</name>
    <name type="common">Prevotella bryantii</name>
    <dbReference type="NCBI Taxonomy" id="77095"/>
    <lineage>
        <taxon>Bacteria</taxon>
        <taxon>Pseudomonadati</taxon>
        <taxon>Bacteroidota</taxon>
        <taxon>Bacteroidia</taxon>
        <taxon>Bacteroidales</taxon>
        <taxon>Prevotellaceae</taxon>
        <taxon>Segatella</taxon>
    </lineage>
</organism>
<reference evidence="2" key="1">
    <citation type="submission" date="2021-08" db="EMBL/GenBank/DDBJ databases">
        <title>Prevotella lacticifex sp. nov., isolated from rumen of cow.</title>
        <authorList>
            <person name="Shinkai T."/>
            <person name="Ikeyama N."/>
            <person name="Kumagai M."/>
            <person name="Ohmori H."/>
            <person name="Sakamoto M."/>
            <person name="Ohkuma M."/>
            <person name="Mitsumori M."/>
        </authorList>
    </citation>
    <scope>NUCLEOTIDE SEQUENCE</scope>
    <source>
        <strain evidence="2">DSM 11371</strain>
    </source>
</reference>
<keyword evidence="1" id="KW-1133">Transmembrane helix</keyword>
<proteinExistence type="predicted"/>
<dbReference type="InterPro" id="IPR050445">
    <property type="entry name" value="Bact_polysacc_biosynth/exp"/>
</dbReference>
<dbReference type="EMBL" id="BPTR01000001">
    <property type="protein sequence ID" value="GJG26564.1"/>
    <property type="molecule type" value="Genomic_DNA"/>
</dbReference>
<evidence type="ECO:0000256" key="1">
    <source>
        <dbReference type="SAM" id="Phobius"/>
    </source>
</evidence>
<keyword evidence="1" id="KW-0472">Membrane</keyword>
<keyword evidence="1" id="KW-0812">Transmembrane</keyword>
<protein>
    <submittedName>
        <fullName evidence="2">Chain-length determining protein</fullName>
    </submittedName>
</protein>
<dbReference type="GO" id="GO:0004713">
    <property type="term" value="F:protein tyrosine kinase activity"/>
    <property type="evidence" value="ECO:0007669"/>
    <property type="project" value="TreeGrafter"/>
</dbReference>
<feature type="transmembrane region" description="Helical" evidence="1">
    <location>
        <begin position="25"/>
        <end position="43"/>
    </location>
</feature>
<name>A0AA37HVL5_SEGBR</name>
<dbReference type="Proteomes" id="UP000887043">
    <property type="component" value="Unassembled WGS sequence"/>
</dbReference>
<dbReference type="PANTHER" id="PTHR32309">
    <property type="entry name" value="TYROSINE-PROTEIN KINASE"/>
    <property type="match status" value="1"/>
</dbReference>
<comment type="caution">
    <text evidence="2">The sequence shown here is derived from an EMBL/GenBank/DDBJ whole genome shotgun (WGS) entry which is preliminary data.</text>
</comment>
<evidence type="ECO:0000313" key="2">
    <source>
        <dbReference type="EMBL" id="GJG26564.1"/>
    </source>
</evidence>
<evidence type="ECO:0000313" key="3">
    <source>
        <dbReference type="Proteomes" id="UP000887043"/>
    </source>
</evidence>
<dbReference type="RefSeq" id="WP_006281808.1">
    <property type="nucleotide sequence ID" value="NZ_BPTR01000001.1"/>
</dbReference>
<sequence>MDVNRQSHEIDIVGSIKKVLEEKKLLAVVLGVSAVLGVCIALSTQKSYTTSVVLAPEVSASGTMSESLSDMASSFGIDLNTKGSMDAIYPEIYPDIFASNDFIISLFDVKVTTKEEGKTKTYYEHLKSDGKVPFWSYPGIFIRNFLKKKEAGKGGKINPFMLSEDDEGICNGVRNSIGCLVDKKTSVITISMTDMDPMVAAIMADTLQSRLQSYITEYKTKKVRNDLKYYEKLYAESKADYVKAQRLYASFSDADQDAVLQTFQSKRDELENEMQLKYNIYNGIVAKLQNAKAKVQEQTPAFTIIQRPTVPNRASSTPRSVMVIMTMMFGFIADSLWVLFIRDFVKNRKTNNA</sequence>
<feature type="transmembrane region" description="Helical" evidence="1">
    <location>
        <begin position="321"/>
        <end position="341"/>
    </location>
</feature>
<dbReference type="GO" id="GO:0005886">
    <property type="term" value="C:plasma membrane"/>
    <property type="evidence" value="ECO:0007669"/>
    <property type="project" value="TreeGrafter"/>
</dbReference>
<dbReference type="PANTHER" id="PTHR32309:SF13">
    <property type="entry name" value="FERRIC ENTEROBACTIN TRANSPORT PROTEIN FEPE"/>
    <property type="match status" value="1"/>
</dbReference>
<accession>A0AA37HVL5</accession>
<dbReference type="AlphaFoldDB" id="A0AA37HVL5"/>
<gene>
    <name evidence="2" type="ORF">PRRU23_02640</name>
</gene>